<dbReference type="Gene3D" id="4.10.240.10">
    <property type="entry name" value="Zn(2)-C6 fungal-type DNA-binding domain"/>
    <property type="match status" value="1"/>
</dbReference>
<evidence type="ECO:0000256" key="6">
    <source>
        <dbReference type="SAM" id="MobiDB-lite"/>
    </source>
</evidence>
<dbReference type="InterPro" id="IPR036864">
    <property type="entry name" value="Zn2-C6_fun-type_DNA-bd_sf"/>
</dbReference>
<proteinExistence type="predicted"/>
<keyword evidence="2" id="KW-0479">Metal-binding</keyword>
<dbReference type="AlphaFoldDB" id="A0A4Z1EHB0"/>
<dbReference type="GO" id="GO:0000981">
    <property type="term" value="F:DNA-binding transcription factor activity, RNA polymerase II-specific"/>
    <property type="evidence" value="ECO:0007669"/>
    <property type="project" value="InterPro"/>
</dbReference>
<organism evidence="8 9">
    <name type="scientific">Botrytis tulipae</name>
    <dbReference type="NCBI Taxonomy" id="87230"/>
    <lineage>
        <taxon>Eukaryota</taxon>
        <taxon>Fungi</taxon>
        <taxon>Dikarya</taxon>
        <taxon>Ascomycota</taxon>
        <taxon>Pezizomycotina</taxon>
        <taxon>Leotiomycetes</taxon>
        <taxon>Helotiales</taxon>
        <taxon>Sclerotiniaceae</taxon>
        <taxon>Botrytis</taxon>
    </lineage>
</organism>
<protein>
    <recommendedName>
        <fullName evidence="7">Zn(2)-C6 fungal-type domain-containing protein</fullName>
    </recommendedName>
</protein>
<dbReference type="CDD" id="cd12148">
    <property type="entry name" value="fungal_TF_MHR"/>
    <property type="match status" value="1"/>
</dbReference>
<dbReference type="InterPro" id="IPR007219">
    <property type="entry name" value="XnlR_reg_dom"/>
</dbReference>
<reference evidence="8 9" key="1">
    <citation type="submission" date="2017-12" db="EMBL/GenBank/DDBJ databases">
        <title>Comparative genomics of Botrytis spp.</title>
        <authorList>
            <person name="Valero-Jimenez C.A."/>
            <person name="Tapia P."/>
            <person name="Veloso J."/>
            <person name="Silva-Moreno E."/>
            <person name="Staats M."/>
            <person name="Valdes J.H."/>
            <person name="Van Kan J.A.L."/>
        </authorList>
    </citation>
    <scope>NUCLEOTIDE SEQUENCE [LARGE SCALE GENOMIC DNA]</scope>
    <source>
        <strain evidence="8 9">Bt9001</strain>
    </source>
</reference>
<dbReference type="PANTHER" id="PTHR47338">
    <property type="entry name" value="ZN(II)2CYS6 TRANSCRIPTION FACTOR (EUROFUNG)-RELATED"/>
    <property type="match status" value="1"/>
</dbReference>
<dbReference type="Proteomes" id="UP000297777">
    <property type="component" value="Unassembled WGS sequence"/>
</dbReference>
<dbReference type="GO" id="GO:0006351">
    <property type="term" value="P:DNA-templated transcription"/>
    <property type="evidence" value="ECO:0007669"/>
    <property type="project" value="InterPro"/>
</dbReference>
<feature type="region of interest" description="Disordered" evidence="6">
    <location>
        <begin position="1"/>
        <end position="39"/>
    </location>
</feature>
<dbReference type="GO" id="GO:0003677">
    <property type="term" value="F:DNA binding"/>
    <property type="evidence" value="ECO:0007669"/>
    <property type="project" value="InterPro"/>
</dbReference>
<dbReference type="SMART" id="SM00906">
    <property type="entry name" value="Fungal_trans"/>
    <property type="match status" value="1"/>
</dbReference>
<evidence type="ECO:0000256" key="5">
    <source>
        <dbReference type="ARBA" id="ARBA00023242"/>
    </source>
</evidence>
<dbReference type="SUPFAM" id="SSF57701">
    <property type="entry name" value="Zn2/Cys6 DNA-binding domain"/>
    <property type="match status" value="1"/>
</dbReference>
<evidence type="ECO:0000256" key="1">
    <source>
        <dbReference type="ARBA" id="ARBA00004123"/>
    </source>
</evidence>
<dbReference type="SMART" id="SM00066">
    <property type="entry name" value="GAL4"/>
    <property type="match status" value="1"/>
</dbReference>
<name>A0A4Z1EHB0_9HELO</name>
<feature type="domain" description="Zn(2)-C6 fungal-type" evidence="7">
    <location>
        <begin position="43"/>
        <end position="72"/>
    </location>
</feature>
<keyword evidence="9" id="KW-1185">Reference proteome</keyword>
<keyword evidence="3" id="KW-0805">Transcription regulation</keyword>
<dbReference type="Pfam" id="PF04082">
    <property type="entry name" value="Fungal_trans"/>
    <property type="match status" value="1"/>
</dbReference>
<keyword evidence="4" id="KW-0804">Transcription</keyword>
<dbReference type="InterPro" id="IPR050815">
    <property type="entry name" value="TF_fung"/>
</dbReference>
<sequence>MAKEMHVEGVAAVRSKDRPKDGGNVSDQVQNGCRESKNSEFPACQSCRKKKAKCSRQQPCAQCEQTNIECVYDDKKVRPGLRTGAVENLSHRPRWRACFWDKDSCYSHYSSEHCLCSRHLRPPRVMQIPQTTQRLDRVENFKAVLSNTSTNNSEQTQLDVDLQSQQKAKRRRVDDPFSLPSTKLIVANRENYDLEWTELPPNDLMDDLVEIYFANIHPWIPILHVRNFRQEMKDSMDRPTLKIIFHAIVSICVRFSTDSRLNDPELRARCAMRSRQTVILESMENFSVQNLQAMVIIAFDTIGSGRGPSAWSTIGSMTRTVEQLQLSVEDEGNSSFKEGKEFLIRRMAFLDAPKTWLESEERRRVFWNVFLMDRFCSVATGRWNKSLTDADVRRRLPAEGALWEAGREVQTPYFGVADQPSSARVPSHVIPTTPRSIDDPEVESIGGFAYCIEATESLSLVTNFFLQHAVNVSNVQEVQMWLMRFKELDLRLTQWKLFLPLKWREASVLNADGVMDPNLTLAHITHNTSVILLH</sequence>
<dbReference type="EMBL" id="PQXH01000153">
    <property type="protein sequence ID" value="TGO09843.1"/>
    <property type="molecule type" value="Genomic_DNA"/>
</dbReference>
<accession>A0A4Z1EHB0</accession>
<dbReference type="PROSITE" id="PS00463">
    <property type="entry name" value="ZN2_CY6_FUNGAL_1"/>
    <property type="match status" value="1"/>
</dbReference>
<evidence type="ECO:0000313" key="8">
    <source>
        <dbReference type="EMBL" id="TGO09843.1"/>
    </source>
</evidence>
<dbReference type="PROSITE" id="PS50048">
    <property type="entry name" value="ZN2_CY6_FUNGAL_2"/>
    <property type="match status" value="1"/>
</dbReference>
<comment type="subcellular location">
    <subcellularLocation>
        <location evidence="1">Nucleus</location>
    </subcellularLocation>
</comment>
<dbReference type="CDD" id="cd00067">
    <property type="entry name" value="GAL4"/>
    <property type="match status" value="1"/>
</dbReference>
<evidence type="ECO:0000256" key="3">
    <source>
        <dbReference type="ARBA" id="ARBA00023015"/>
    </source>
</evidence>
<dbReference type="InterPro" id="IPR001138">
    <property type="entry name" value="Zn2Cys6_DnaBD"/>
</dbReference>
<evidence type="ECO:0000259" key="7">
    <source>
        <dbReference type="PROSITE" id="PS50048"/>
    </source>
</evidence>
<comment type="caution">
    <text evidence="8">The sequence shown here is derived from an EMBL/GenBank/DDBJ whole genome shotgun (WGS) entry which is preliminary data.</text>
</comment>
<dbReference type="Pfam" id="PF00172">
    <property type="entry name" value="Zn_clus"/>
    <property type="match status" value="1"/>
</dbReference>
<dbReference type="GO" id="GO:0008270">
    <property type="term" value="F:zinc ion binding"/>
    <property type="evidence" value="ECO:0007669"/>
    <property type="project" value="InterPro"/>
</dbReference>
<dbReference type="PANTHER" id="PTHR47338:SF23">
    <property type="entry name" value="ZN(II)2CYS6 TRANSCRIPTION FACTOR (EUROFUNG)"/>
    <property type="match status" value="1"/>
</dbReference>
<dbReference type="OrthoDB" id="4456959at2759"/>
<dbReference type="GO" id="GO:0005634">
    <property type="term" value="C:nucleus"/>
    <property type="evidence" value="ECO:0007669"/>
    <property type="project" value="UniProtKB-SubCell"/>
</dbReference>
<evidence type="ECO:0000256" key="2">
    <source>
        <dbReference type="ARBA" id="ARBA00022723"/>
    </source>
</evidence>
<evidence type="ECO:0000256" key="4">
    <source>
        <dbReference type="ARBA" id="ARBA00023163"/>
    </source>
</evidence>
<evidence type="ECO:0000313" key="9">
    <source>
        <dbReference type="Proteomes" id="UP000297777"/>
    </source>
</evidence>
<gene>
    <name evidence="8" type="ORF">BTUL_0153g00290</name>
</gene>
<keyword evidence="5" id="KW-0539">Nucleus</keyword>